<dbReference type="GO" id="GO:0034755">
    <property type="term" value="P:iron ion transmembrane transport"/>
    <property type="evidence" value="ECO:0007669"/>
    <property type="project" value="TreeGrafter"/>
</dbReference>
<proteinExistence type="predicted"/>
<feature type="transmembrane region" description="Helical" evidence="6">
    <location>
        <begin position="432"/>
        <end position="457"/>
    </location>
</feature>
<protein>
    <submittedName>
        <fullName evidence="7">Uncharacterized protein</fullName>
    </submittedName>
</protein>
<evidence type="ECO:0000256" key="6">
    <source>
        <dbReference type="SAM" id="Phobius"/>
    </source>
</evidence>
<dbReference type="PANTHER" id="PTHR11706">
    <property type="entry name" value="SOLUTE CARRIER PROTEIN FAMILY 11 MEMBER"/>
    <property type="match status" value="1"/>
</dbReference>
<evidence type="ECO:0000256" key="4">
    <source>
        <dbReference type="ARBA" id="ARBA00023136"/>
    </source>
</evidence>
<name>G3ANV4_SPAPN</name>
<keyword evidence="4 6" id="KW-0472">Membrane</keyword>
<accession>G3ANV4</accession>
<dbReference type="GeneID" id="18873989"/>
<organism evidence="8">
    <name type="scientific">Spathaspora passalidarum (strain NRRL Y-27907 / 11-Y1)</name>
    <dbReference type="NCBI Taxonomy" id="619300"/>
    <lineage>
        <taxon>Eukaryota</taxon>
        <taxon>Fungi</taxon>
        <taxon>Dikarya</taxon>
        <taxon>Ascomycota</taxon>
        <taxon>Saccharomycotina</taxon>
        <taxon>Pichiomycetes</taxon>
        <taxon>Debaryomycetaceae</taxon>
        <taxon>Spathaspora</taxon>
    </lineage>
</organism>
<dbReference type="InterPro" id="IPR001046">
    <property type="entry name" value="NRAMP_fam"/>
</dbReference>
<dbReference type="GO" id="GO:0030026">
    <property type="term" value="P:intracellular manganese ion homeostasis"/>
    <property type="evidence" value="ECO:0007669"/>
    <property type="project" value="TreeGrafter"/>
</dbReference>
<feature type="compositionally biased region" description="Acidic residues" evidence="5">
    <location>
        <begin position="155"/>
        <end position="166"/>
    </location>
</feature>
<dbReference type="STRING" id="619300.G3ANV4"/>
<feature type="transmembrane region" description="Helical" evidence="6">
    <location>
        <begin position="112"/>
        <end position="135"/>
    </location>
</feature>
<dbReference type="AlphaFoldDB" id="G3ANV4"/>
<evidence type="ECO:0000256" key="3">
    <source>
        <dbReference type="ARBA" id="ARBA00022989"/>
    </source>
</evidence>
<dbReference type="eggNOG" id="KOG1291">
    <property type="taxonomic scope" value="Eukaryota"/>
</dbReference>
<dbReference type="GO" id="GO:0005886">
    <property type="term" value="C:plasma membrane"/>
    <property type="evidence" value="ECO:0007669"/>
    <property type="project" value="TreeGrafter"/>
</dbReference>
<dbReference type="PANTHER" id="PTHR11706:SF50">
    <property type="entry name" value="MANGANESE TRANSPORTER SMF2"/>
    <property type="match status" value="1"/>
</dbReference>
<dbReference type="HOGENOM" id="CLU_020088_4_0_1"/>
<evidence type="ECO:0000256" key="5">
    <source>
        <dbReference type="SAM" id="MobiDB-lite"/>
    </source>
</evidence>
<evidence type="ECO:0000313" key="8">
    <source>
        <dbReference type="Proteomes" id="UP000000709"/>
    </source>
</evidence>
<dbReference type="RefSeq" id="XP_007375855.1">
    <property type="nucleotide sequence ID" value="XM_007375793.1"/>
</dbReference>
<dbReference type="GO" id="GO:0005384">
    <property type="term" value="F:manganese ion transmembrane transporter activity"/>
    <property type="evidence" value="ECO:0007669"/>
    <property type="project" value="TreeGrafter"/>
</dbReference>
<dbReference type="InParanoid" id="G3ANV4"/>
<feature type="transmembrane region" description="Helical" evidence="6">
    <location>
        <begin position="232"/>
        <end position="250"/>
    </location>
</feature>
<keyword evidence="2 6" id="KW-0812">Transmembrane</keyword>
<keyword evidence="8" id="KW-1185">Reference proteome</keyword>
<feature type="transmembrane region" description="Helical" evidence="6">
    <location>
        <begin position="262"/>
        <end position="281"/>
    </location>
</feature>
<gene>
    <name evidence="7" type="ORF">SPAPADRAFT_61654</name>
</gene>
<evidence type="ECO:0000256" key="1">
    <source>
        <dbReference type="ARBA" id="ARBA00004141"/>
    </source>
</evidence>
<evidence type="ECO:0000313" key="7">
    <source>
        <dbReference type="EMBL" id="EGW32579.1"/>
    </source>
</evidence>
<feature type="region of interest" description="Disordered" evidence="5">
    <location>
        <begin position="142"/>
        <end position="166"/>
    </location>
</feature>
<evidence type="ECO:0000256" key="2">
    <source>
        <dbReference type="ARBA" id="ARBA00022692"/>
    </source>
</evidence>
<comment type="subcellular location">
    <subcellularLocation>
        <location evidence="1">Membrane</location>
        <topology evidence="1">Multi-pass membrane protein</topology>
    </subcellularLocation>
</comment>
<dbReference type="EMBL" id="GL996502">
    <property type="protein sequence ID" value="EGW32579.1"/>
    <property type="molecule type" value="Genomic_DNA"/>
</dbReference>
<dbReference type="KEGG" id="spaa:SPAPADRAFT_61654"/>
<keyword evidence="3 6" id="KW-1133">Transmembrane helix</keyword>
<reference evidence="7 8" key="1">
    <citation type="journal article" date="2011" name="Proc. Natl. Acad. Sci. U.S.A.">
        <title>Comparative genomics of xylose-fermenting fungi for enhanced biofuel production.</title>
        <authorList>
            <person name="Wohlbach D.J."/>
            <person name="Kuo A."/>
            <person name="Sato T.K."/>
            <person name="Potts K.M."/>
            <person name="Salamov A.A."/>
            <person name="LaButti K.M."/>
            <person name="Sun H."/>
            <person name="Clum A."/>
            <person name="Pangilinan J.L."/>
            <person name="Lindquist E.A."/>
            <person name="Lucas S."/>
            <person name="Lapidus A."/>
            <person name="Jin M."/>
            <person name="Gunawan C."/>
            <person name="Balan V."/>
            <person name="Dale B.E."/>
            <person name="Jeffries T.W."/>
            <person name="Zinkel R."/>
            <person name="Barry K.W."/>
            <person name="Grigoriev I.V."/>
            <person name="Gasch A.P."/>
        </authorList>
    </citation>
    <scope>NUCLEOTIDE SEQUENCE [LARGE SCALE GENOMIC DNA]</scope>
    <source>
        <strain evidence="8">NRRL Y-27907 / 11-Y1</strain>
    </source>
</reference>
<sequence>MGATVMPHSLYLGSGLVQARLKDFDVKNGLFKPLKVGFEPSEQTRPDSIVSSSTEVNGEDEYDLTPLATPYIQDQYEKEDESTLNVEEDDDEGYRPSVQAIDHTMSYTIIELVISLFTVALFVNAAILIVAGATLDSDKIPGHSMFRRDEHSDGNDSDSDSDSDGENTDYGNADLFTIYHLLSRHLSPTAGFVFALALLCSGQSAGVVCTLAGQMVSEGFLNWSMSPVVRRLITRALAIAPCLIVVSMSGRDGLARTLNASQVVLSFLLPVVTAPLIYFTCSKEIMRVPVYTKDGDEDVIFEAGTVDEERVENRPVALKQTPQKRFKSSDSAILLQDLRNSHPCAGWEDDELDHEHQQHDEERRLIETAASEAAYSQSHSMMKTGSVSIPVTTTISNDNNNTSLPIEIFENDDHEVYRIQGYKDFSNGPTTAFLAVLIWGFITVLNLYLIGSLFLGYDVPL</sequence>
<dbReference type="OrthoDB" id="409173at2759"/>
<dbReference type="Pfam" id="PF01566">
    <property type="entry name" value="Nramp"/>
    <property type="match status" value="1"/>
</dbReference>
<feature type="compositionally biased region" description="Basic and acidic residues" evidence="5">
    <location>
        <begin position="142"/>
        <end position="154"/>
    </location>
</feature>
<dbReference type="GO" id="GO:0015086">
    <property type="term" value="F:cadmium ion transmembrane transporter activity"/>
    <property type="evidence" value="ECO:0007669"/>
    <property type="project" value="TreeGrafter"/>
</dbReference>
<dbReference type="Proteomes" id="UP000000709">
    <property type="component" value="Unassembled WGS sequence"/>
</dbReference>
<dbReference type="PRINTS" id="PR00447">
    <property type="entry name" value="NATRESASSCMP"/>
</dbReference>
<feature type="transmembrane region" description="Helical" evidence="6">
    <location>
        <begin position="190"/>
        <end position="212"/>
    </location>
</feature>